<feature type="transmembrane region" description="Helical" evidence="1">
    <location>
        <begin position="21"/>
        <end position="43"/>
    </location>
</feature>
<sequence length="266" mass="29370">MVHIPQRARPARRISSTRVKLLLLGFAVLLLALGLAPIIPYYLPKGDYEQANATANPPLKQLRIIYFDSLYVDFPNRELLNLVKLLKIVHNVSVYLGENATVAQLMEIIRSGNFDVLIIRAHSAPMETGSPFEKGIAIFGERADEEKYFIEQLAGLVRRARPLWGVGVYYALTPLEFEGLNFSNKIVILLSCGGFDDYMQGVIAGGGGIYASWTGFVSVEENDKVAKSILTNLLNGRHPLYGVIGVVDSQYGSKFLAAAPRRNTAQ</sequence>
<comment type="caution">
    <text evidence="2">The sequence shown here is derived from an EMBL/GenBank/DDBJ whole genome shotgun (WGS) entry which is preliminary data.</text>
</comment>
<dbReference type="EMBL" id="DUJP01000024">
    <property type="protein sequence ID" value="HII46847.1"/>
    <property type="molecule type" value="Genomic_DNA"/>
</dbReference>
<evidence type="ECO:0000313" key="3">
    <source>
        <dbReference type="Proteomes" id="UP000651120"/>
    </source>
</evidence>
<dbReference type="AlphaFoldDB" id="A0A832SYC3"/>
<dbReference type="GeneID" id="1465027"/>
<proteinExistence type="predicted"/>
<keyword evidence="1" id="KW-0472">Membrane</keyword>
<gene>
    <name evidence="2" type="ORF">HA333_05200</name>
</gene>
<dbReference type="RefSeq" id="WP_011007278.1">
    <property type="nucleotide sequence ID" value="NZ_DUJP01000024.1"/>
</dbReference>
<keyword evidence="1" id="KW-1133">Transmembrane helix</keyword>
<protein>
    <submittedName>
        <fullName evidence="2">Uncharacterized protein</fullName>
    </submittedName>
</protein>
<dbReference type="Proteomes" id="UP000651120">
    <property type="component" value="Unassembled WGS sequence"/>
</dbReference>
<evidence type="ECO:0000313" key="2">
    <source>
        <dbReference type="EMBL" id="HII46847.1"/>
    </source>
</evidence>
<evidence type="ECO:0000256" key="1">
    <source>
        <dbReference type="SAM" id="Phobius"/>
    </source>
</evidence>
<name>A0A832SYC3_9CREN</name>
<keyword evidence="1" id="KW-0812">Transmembrane</keyword>
<organism evidence="2 3">
    <name type="scientific">Pyrobaculum aerophilum</name>
    <dbReference type="NCBI Taxonomy" id="13773"/>
    <lineage>
        <taxon>Archaea</taxon>
        <taxon>Thermoproteota</taxon>
        <taxon>Thermoprotei</taxon>
        <taxon>Thermoproteales</taxon>
        <taxon>Thermoproteaceae</taxon>
        <taxon>Pyrobaculum</taxon>
    </lineage>
</organism>
<accession>A0A832SYC3</accession>
<reference evidence="2" key="1">
    <citation type="journal article" date="2020" name="bioRxiv">
        <title>A rank-normalized archaeal taxonomy based on genome phylogeny resolves widespread incomplete and uneven classifications.</title>
        <authorList>
            <person name="Rinke C."/>
            <person name="Chuvochina M."/>
            <person name="Mussig A.J."/>
            <person name="Chaumeil P.-A."/>
            <person name="Waite D.W."/>
            <person name="Whitman W.B."/>
            <person name="Parks D.H."/>
            <person name="Hugenholtz P."/>
        </authorList>
    </citation>
    <scope>NUCLEOTIDE SEQUENCE</scope>
    <source>
        <strain evidence="2">UBA8839</strain>
    </source>
</reference>